<dbReference type="GO" id="GO:0016020">
    <property type="term" value="C:membrane"/>
    <property type="evidence" value="ECO:0007669"/>
    <property type="project" value="UniProtKB-SubCell"/>
</dbReference>
<feature type="non-terminal residue" evidence="7">
    <location>
        <position position="1"/>
    </location>
</feature>
<keyword evidence="2" id="KW-0813">Transport</keyword>
<proteinExistence type="predicted"/>
<dbReference type="Proteomes" id="UP000307702">
    <property type="component" value="Unassembled WGS sequence"/>
</dbReference>
<feature type="transmembrane region" description="Helical" evidence="6">
    <location>
        <begin position="87"/>
        <end position="107"/>
    </location>
</feature>
<evidence type="ECO:0000256" key="5">
    <source>
        <dbReference type="ARBA" id="ARBA00023136"/>
    </source>
</evidence>
<keyword evidence="5 6" id="KW-0472">Membrane</keyword>
<organism evidence="7 8">
    <name type="scientific">Colwellia ponticola</name>
    <dbReference type="NCBI Taxonomy" id="2304625"/>
    <lineage>
        <taxon>Bacteria</taxon>
        <taxon>Pseudomonadati</taxon>
        <taxon>Pseudomonadota</taxon>
        <taxon>Gammaproteobacteria</taxon>
        <taxon>Alteromonadales</taxon>
        <taxon>Colwelliaceae</taxon>
        <taxon>Colwellia</taxon>
    </lineage>
</organism>
<evidence type="ECO:0000256" key="4">
    <source>
        <dbReference type="ARBA" id="ARBA00022989"/>
    </source>
</evidence>
<keyword evidence="3 6" id="KW-0812">Transmembrane</keyword>
<comment type="subcellular location">
    <subcellularLocation>
        <location evidence="1">Membrane</location>
        <topology evidence="1">Multi-pass membrane protein</topology>
    </subcellularLocation>
</comment>
<evidence type="ECO:0000313" key="8">
    <source>
        <dbReference type="Proteomes" id="UP000307702"/>
    </source>
</evidence>
<name>A0A8H2JLJ1_9GAMM</name>
<dbReference type="PANTHER" id="PTHR43243">
    <property type="entry name" value="INNER MEMBRANE TRANSPORTER YGJI-RELATED"/>
    <property type="match status" value="1"/>
</dbReference>
<comment type="caution">
    <text evidence="7">The sequence shown here is derived from an EMBL/GenBank/DDBJ whole genome shotgun (WGS) entry which is preliminary data.</text>
</comment>
<evidence type="ECO:0000256" key="2">
    <source>
        <dbReference type="ARBA" id="ARBA00022448"/>
    </source>
</evidence>
<keyword evidence="4 6" id="KW-1133">Transmembrane helix</keyword>
<keyword evidence="8" id="KW-1185">Reference proteome</keyword>
<dbReference type="Pfam" id="PF13520">
    <property type="entry name" value="AA_permease_2"/>
    <property type="match status" value="1"/>
</dbReference>
<feature type="non-terminal residue" evidence="7">
    <location>
        <position position="146"/>
    </location>
</feature>
<evidence type="ECO:0000256" key="1">
    <source>
        <dbReference type="ARBA" id="ARBA00004141"/>
    </source>
</evidence>
<accession>A0A8H2JLJ1</accession>
<dbReference type="InterPro" id="IPR002293">
    <property type="entry name" value="AA/rel_permease1"/>
</dbReference>
<feature type="transmembrane region" description="Helical" evidence="6">
    <location>
        <begin position="113"/>
        <end position="130"/>
    </location>
</feature>
<dbReference type="AlphaFoldDB" id="A0A8H2JLJ1"/>
<sequence>YIAIALVLTGMVSYDLLNVGDPLAFVFEKLDLKWMSGIIAVSAVVAMASVLLVFQMGQPRIWMSMSRDGLLPKRFSKVHPKYKTPSYATIVTGFVVAVPALFLNLTLVTDLCSIGTLFAFVLVCAGVLVLQNRTDIPRGKFKTPYV</sequence>
<reference evidence="7 8" key="1">
    <citation type="submission" date="2019-05" db="EMBL/GenBank/DDBJ databases">
        <title>Colwellia ponticola sp. nov., isolated from seawater.</title>
        <authorList>
            <person name="Yoon J.-H."/>
        </authorList>
    </citation>
    <scope>NUCLEOTIDE SEQUENCE [LARGE SCALE GENOMIC DNA]</scope>
    <source>
        <strain evidence="7 8">OISW-25</strain>
    </source>
</reference>
<dbReference type="GO" id="GO:0015171">
    <property type="term" value="F:amino acid transmembrane transporter activity"/>
    <property type="evidence" value="ECO:0007669"/>
    <property type="project" value="TreeGrafter"/>
</dbReference>
<dbReference type="EMBL" id="SZVP01000152">
    <property type="protein sequence ID" value="TMM35531.1"/>
    <property type="molecule type" value="Genomic_DNA"/>
</dbReference>
<feature type="transmembrane region" description="Helical" evidence="6">
    <location>
        <begin position="34"/>
        <end position="54"/>
    </location>
</feature>
<evidence type="ECO:0000256" key="3">
    <source>
        <dbReference type="ARBA" id="ARBA00022692"/>
    </source>
</evidence>
<protein>
    <submittedName>
        <fullName evidence="7">Amino acid permease</fullName>
    </submittedName>
</protein>
<gene>
    <name evidence="7" type="ORF">FCS21_16305</name>
</gene>
<dbReference type="PANTHER" id="PTHR43243:SF4">
    <property type="entry name" value="CATIONIC AMINO ACID TRANSPORTER 4"/>
    <property type="match status" value="1"/>
</dbReference>
<dbReference type="OrthoDB" id="9762947at2"/>
<dbReference type="Gene3D" id="1.20.1740.10">
    <property type="entry name" value="Amino acid/polyamine transporter I"/>
    <property type="match status" value="1"/>
</dbReference>
<evidence type="ECO:0000313" key="7">
    <source>
        <dbReference type="EMBL" id="TMM35531.1"/>
    </source>
</evidence>
<evidence type="ECO:0000256" key="6">
    <source>
        <dbReference type="SAM" id="Phobius"/>
    </source>
</evidence>